<dbReference type="RefSeq" id="WP_056016648.1">
    <property type="nucleotide sequence ID" value="NZ_JAZDST010000012.1"/>
</dbReference>
<organism evidence="2 3">
    <name type="scientific">Chryseobacterium aquaticum</name>
    <dbReference type="NCBI Taxonomy" id="452084"/>
    <lineage>
        <taxon>Bacteria</taxon>
        <taxon>Pseudomonadati</taxon>
        <taxon>Bacteroidota</taxon>
        <taxon>Flavobacteriia</taxon>
        <taxon>Flavobacteriales</taxon>
        <taxon>Weeksellaceae</taxon>
        <taxon>Chryseobacterium group</taxon>
        <taxon>Chryseobacterium</taxon>
    </lineage>
</organism>
<feature type="signal peptide" evidence="1">
    <location>
        <begin position="1"/>
        <end position="18"/>
    </location>
</feature>
<evidence type="ECO:0000256" key="1">
    <source>
        <dbReference type="SAM" id="SignalP"/>
    </source>
</evidence>
<dbReference type="OrthoDB" id="1141916at2"/>
<proteinExistence type="predicted"/>
<evidence type="ECO:0000313" key="3">
    <source>
        <dbReference type="Proteomes" id="UP000051682"/>
    </source>
</evidence>
<sequence>MKKYISSLLVLASGFVFSQSILNASSPEEFRQMRAENMRKVGDTVISNKVKPLEYGFVDDKDILKSMMVWEIIDLNDKINQPFYYDNPDGLLSKTTRSLYQILLDAALEGKIEEVYDDENFSVKLTPEAIKSRLEKVVIDNAAIDILNSGRQLTEQEKKEYTDIFKTTTEKVKVLKIMGMWFIDKRDGQMKYRPLGIAAMGPDPAVQGVYDANGQPIAGKDELIDLFWVYYPKAREILANNYVFNRKNSSADLSFDDIINARRFSSVIYKSSNGLGDGVIKDYIPRNAEEQLEESDKIKEQILQMENDMWNY</sequence>
<dbReference type="STRING" id="452084.AR438_14795"/>
<keyword evidence="1" id="KW-0732">Signal</keyword>
<keyword evidence="3" id="KW-1185">Reference proteome</keyword>
<dbReference type="EMBL" id="LLYZ01000020">
    <property type="protein sequence ID" value="KQK24461.1"/>
    <property type="molecule type" value="Genomic_DNA"/>
</dbReference>
<protein>
    <submittedName>
        <fullName evidence="2">Gliding motility protein GldN</fullName>
    </submittedName>
</protein>
<evidence type="ECO:0000313" key="2">
    <source>
        <dbReference type="EMBL" id="KQK24461.1"/>
    </source>
</evidence>
<dbReference type="InterPro" id="IPR019847">
    <property type="entry name" value="Gliding_motility_assoc_GldN"/>
</dbReference>
<name>A0A0Q3HP99_9FLAO</name>
<feature type="chain" id="PRO_5006203590" evidence="1">
    <location>
        <begin position="19"/>
        <end position="312"/>
    </location>
</feature>
<reference evidence="2 3" key="1">
    <citation type="submission" date="2015-10" db="EMBL/GenBank/DDBJ databases">
        <title>Chryseobacterium aquaticum genome.</title>
        <authorList>
            <person name="Newman J.D."/>
            <person name="Ferguson M.B."/>
            <person name="Miller J.R."/>
        </authorList>
    </citation>
    <scope>NUCLEOTIDE SEQUENCE [LARGE SCALE GENOMIC DNA]</scope>
    <source>
        <strain evidence="2 3">KCTC 12483</strain>
    </source>
</reference>
<dbReference type="Proteomes" id="UP000051682">
    <property type="component" value="Unassembled WGS sequence"/>
</dbReference>
<gene>
    <name evidence="2" type="ORF">AR438_14795</name>
</gene>
<comment type="caution">
    <text evidence="2">The sequence shown here is derived from an EMBL/GenBank/DDBJ whole genome shotgun (WGS) entry which is preliminary data.</text>
</comment>
<accession>A0A0Q3HP99</accession>
<dbReference type="Pfam" id="PF19841">
    <property type="entry name" value="GldN"/>
    <property type="match status" value="1"/>
</dbReference>
<dbReference type="AlphaFoldDB" id="A0A0Q3HP99"/>
<dbReference type="NCBIfam" id="TIGR03523">
    <property type="entry name" value="GldN"/>
    <property type="match status" value="1"/>
</dbReference>